<accession>A0AA90KHM0</accession>
<dbReference type="RefSeq" id="WP_271317375.1">
    <property type="nucleotide sequence ID" value="NZ_JABXJJ020000023.1"/>
</dbReference>
<sequence>MPARARVLRPERSARDLFGAEMRRCREQEGMSLERLGGIVGFSKSVLSRVETADAMMAPDLPARLDATFHTGGLFQKLFALARKEVHPDQFRRCLELEARARTIHEYAGQLVPGIVQTEGYARAQFKSVNPRGTRDEIGELLLARMLRQGAVREADHAPDVALILDEAVLRRSYGGSKVMRGQLERLADMAFTPTSTVQILPFTHGEHALAGGTLALWTMDDGTQVAYEESITTGTLIEDADVVKAHRRAYDLLRACALSPRDSAAFIRSVMEDLPA</sequence>
<dbReference type="EMBL" id="JABXJJ020000023">
    <property type="protein sequence ID" value="MDI5971579.1"/>
    <property type="molecule type" value="Genomic_DNA"/>
</dbReference>
<dbReference type="InterPro" id="IPR043917">
    <property type="entry name" value="DUF5753"/>
</dbReference>
<evidence type="ECO:0000259" key="1">
    <source>
        <dbReference type="Pfam" id="PF19054"/>
    </source>
</evidence>
<dbReference type="AlphaFoldDB" id="A0AA90KHM0"/>
<protein>
    <submittedName>
        <fullName evidence="2">Helix-turn-helix transcriptional regulator</fullName>
    </submittedName>
</protein>
<organism evidence="2">
    <name type="scientific">Streptantibioticus silvisoli</name>
    <dbReference type="NCBI Taxonomy" id="2705255"/>
    <lineage>
        <taxon>Bacteria</taxon>
        <taxon>Bacillati</taxon>
        <taxon>Actinomycetota</taxon>
        <taxon>Actinomycetes</taxon>
        <taxon>Kitasatosporales</taxon>
        <taxon>Streptomycetaceae</taxon>
        <taxon>Streptantibioticus</taxon>
    </lineage>
</organism>
<reference evidence="2" key="1">
    <citation type="submission" date="2023-05" db="EMBL/GenBank/DDBJ databases">
        <title>Streptantibioticus silvisoli sp. nov., acidotolerant actinomycetes 1 from pine litter.</title>
        <authorList>
            <person name="Swiecimska M."/>
            <person name="Golinska P."/>
            <person name="Sangal V."/>
            <person name="Wachnowicz B."/>
            <person name="Goodfellow M."/>
        </authorList>
    </citation>
    <scope>NUCLEOTIDE SEQUENCE</scope>
    <source>
        <strain evidence="2">SL13</strain>
    </source>
</reference>
<name>A0AA90KHM0_9ACTN</name>
<dbReference type="Gene3D" id="1.10.260.40">
    <property type="entry name" value="lambda repressor-like DNA-binding domains"/>
    <property type="match status" value="1"/>
</dbReference>
<dbReference type="SUPFAM" id="SSF47413">
    <property type="entry name" value="lambda repressor-like DNA-binding domains"/>
    <property type="match status" value="1"/>
</dbReference>
<dbReference type="Pfam" id="PF19054">
    <property type="entry name" value="DUF5753"/>
    <property type="match status" value="1"/>
</dbReference>
<dbReference type="InterPro" id="IPR010982">
    <property type="entry name" value="Lambda_DNA-bd_dom_sf"/>
</dbReference>
<comment type="caution">
    <text evidence="2">The sequence shown here is derived from an EMBL/GenBank/DDBJ whole genome shotgun (WGS) entry which is preliminary data.</text>
</comment>
<gene>
    <name evidence="2" type="ORF">POF50_019965</name>
</gene>
<dbReference type="Pfam" id="PF13560">
    <property type="entry name" value="HTH_31"/>
    <property type="match status" value="1"/>
</dbReference>
<proteinExistence type="predicted"/>
<dbReference type="CDD" id="cd00093">
    <property type="entry name" value="HTH_XRE"/>
    <property type="match status" value="1"/>
</dbReference>
<dbReference type="GO" id="GO:0003677">
    <property type="term" value="F:DNA binding"/>
    <property type="evidence" value="ECO:0007669"/>
    <property type="project" value="InterPro"/>
</dbReference>
<feature type="domain" description="DUF5753" evidence="1">
    <location>
        <begin position="91"/>
        <end position="269"/>
    </location>
</feature>
<evidence type="ECO:0000313" key="2">
    <source>
        <dbReference type="EMBL" id="MDI5971579.1"/>
    </source>
</evidence>
<dbReference type="InterPro" id="IPR001387">
    <property type="entry name" value="Cro/C1-type_HTH"/>
</dbReference>